<gene>
    <name evidence="3" type="ORF">AS156_04040</name>
</gene>
<organism evidence="3 4">
    <name type="scientific">Bradyrhizobium macuxiense</name>
    <dbReference type="NCBI Taxonomy" id="1755647"/>
    <lineage>
        <taxon>Bacteria</taxon>
        <taxon>Pseudomonadati</taxon>
        <taxon>Pseudomonadota</taxon>
        <taxon>Alphaproteobacteria</taxon>
        <taxon>Hyphomicrobiales</taxon>
        <taxon>Nitrobacteraceae</taxon>
        <taxon>Bradyrhizobium</taxon>
    </lineage>
</organism>
<feature type="transmembrane region" description="Helical" evidence="2">
    <location>
        <begin position="227"/>
        <end position="247"/>
    </location>
</feature>
<proteinExistence type="predicted"/>
<accession>A0A109JX36</accession>
<evidence type="ECO:0000256" key="2">
    <source>
        <dbReference type="SAM" id="Phobius"/>
    </source>
</evidence>
<sequence length="252" mass="28510">MNDFTNFRAIYDELTEDVTRAQHPFAPDHLRNWFHHLDSTPQVSAIVGTLEDGLDIDGWMSKAKETKKLDWGEDREKALGTKLLLFRAFASTKENIGLLAFHFLRERNVNDGTRRFVEQVFSPMSRELRRLLDQRLNETAPAPASDRTVTIDHNRKDYADAERAMQGLETAIREANDFPDPLEKEQREAEVSAARRLLRASLVRLEPLVALLKPILVQYTTKVKDGLIAAAALATVTALTVLLGQIFKAMLG</sequence>
<dbReference type="RefSeq" id="WP_066506380.1">
    <property type="nucleotide sequence ID" value="NZ_LNCU01000047.1"/>
</dbReference>
<keyword evidence="4" id="KW-1185">Reference proteome</keyword>
<comment type="caution">
    <text evidence="3">The sequence shown here is derived from an EMBL/GenBank/DDBJ whole genome shotgun (WGS) entry which is preliminary data.</text>
</comment>
<feature type="coiled-coil region" evidence="1">
    <location>
        <begin position="151"/>
        <end position="178"/>
    </location>
</feature>
<keyword evidence="2" id="KW-1133">Transmembrane helix</keyword>
<evidence type="ECO:0000313" key="3">
    <source>
        <dbReference type="EMBL" id="KWV56656.1"/>
    </source>
</evidence>
<evidence type="ECO:0000313" key="4">
    <source>
        <dbReference type="Proteomes" id="UP000057737"/>
    </source>
</evidence>
<dbReference type="EMBL" id="LNCU01000047">
    <property type="protein sequence ID" value="KWV56656.1"/>
    <property type="molecule type" value="Genomic_DNA"/>
</dbReference>
<keyword evidence="2" id="KW-0812">Transmembrane</keyword>
<reference evidence="3 4" key="1">
    <citation type="submission" date="2015-11" db="EMBL/GenBank/DDBJ databases">
        <title>Draft Genome Sequence of the Strain BR 10303 (Bradyrhizobium sp.) isolated from nodules of Centrolobium paraense.</title>
        <authorList>
            <person name="Zelli J.E."/>
            <person name="Simoes-Araujo J.L."/>
            <person name="Barauna A.C."/>
            <person name="Silva K."/>
        </authorList>
    </citation>
    <scope>NUCLEOTIDE SEQUENCE [LARGE SCALE GENOMIC DNA]</scope>
    <source>
        <strain evidence="3 4">BR 10303</strain>
    </source>
</reference>
<protein>
    <submittedName>
        <fullName evidence="3">Uncharacterized protein</fullName>
    </submittedName>
</protein>
<dbReference type="AlphaFoldDB" id="A0A109JX36"/>
<dbReference type="Proteomes" id="UP000057737">
    <property type="component" value="Unassembled WGS sequence"/>
</dbReference>
<keyword evidence="2" id="KW-0472">Membrane</keyword>
<keyword evidence="1" id="KW-0175">Coiled coil</keyword>
<name>A0A109JX36_9BRAD</name>
<evidence type="ECO:0000256" key="1">
    <source>
        <dbReference type="SAM" id="Coils"/>
    </source>
</evidence>